<accession>A0A934IES3</accession>
<dbReference type="SMART" id="SM00044">
    <property type="entry name" value="CYCc"/>
    <property type="match status" value="1"/>
</dbReference>
<dbReference type="Gene3D" id="3.30.70.1230">
    <property type="entry name" value="Nucleotide cyclase"/>
    <property type="match status" value="1"/>
</dbReference>
<dbReference type="Pfam" id="PF00536">
    <property type="entry name" value="SAM_1"/>
    <property type="match status" value="1"/>
</dbReference>
<dbReference type="GO" id="GO:0035556">
    <property type="term" value="P:intracellular signal transduction"/>
    <property type="evidence" value="ECO:0007669"/>
    <property type="project" value="InterPro"/>
</dbReference>
<dbReference type="SUPFAM" id="SSF52540">
    <property type="entry name" value="P-loop containing nucleoside triphosphate hydrolases"/>
    <property type="match status" value="1"/>
</dbReference>
<keyword evidence="1" id="KW-0547">Nucleotide-binding</keyword>
<dbReference type="RefSeq" id="WP_198917475.1">
    <property type="nucleotide sequence ID" value="NZ_JAEKPD010000019.1"/>
</dbReference>
<dbReference type="GO" id="GO:0009190">
    <property type="term" value="P:cyclic nucleotide biosynthetic process"/>
    <property type="evidence" value="ECO:0007669"/>
    <property type="project" value="InterPro"/>
</dbReference>
<dbReference type="SMART" id="SM00454">
    <property type="entry name" value="SAM"/>
    <property type="match status" value="1"/>
</dbReference>
<proteinExistence type="predicted"/>
<reference evidence="4" key="1">
    <citation type="submission" date="2020-12" db="EMBL/GenBank/DDBJ databases">
        <title>Bacterial taxonomy.</title>
        <authorList>
            <person name="Pan X."/>
        </authorList>
    </citation>
    <scope>NUCLEOTIDE SEQUENCE</scope>
    <source>
        <strain evidence="4">KCTC 52957</strain>
    </source>
</reference>
<organism evidence="4 5">
    <name type="scientific">Palleronia pontilimi</name>
    <dbReference type="NCBI Taxonomy" id="1964209"/>
    <lineage>
        <taxon>Bacteria</taxon>
        <taxon>Pseudomonadati</taxon>
        <taxon>Pseudomonadota</taxon>
        <taxon>Alphaproteobacteria</taxon>
        <taxon>Rhodobacterales</taxon>
        <taxon>Roseobacteraceae</taxon>
        <taxon>Palleronia</taxon>
    </lineage>
</organism>
<dbReference type="InterPro" id="IPR001660">
    <property type="entry name" value="SAM"/>
</dbReference>
<sequence>MSEQRLRAFLDALDLSEYFDVLAAEQVTLDDLAILSDSDLEGLGLRLGPRRRLMKAAQSELSQPDNVVGERRNLTVLFCDMVGSTEIASRLDPEDLRSHLRAYRQACITAIETESGFVAHRMGDGLMAHFGYPRALEDAAIRAVRAGLEIITRARSLSSVVGPVEVRVGIASGLTVIEETRPGFVANDELATGATLSLAARLQNLAPPGGVVVSDATRRLLRGTFELHPLGRQAVKGFSDEETIWQVTREAHLDPEGTEALPSRGAMIGRHREQAELLSLWQDGLHGQGGAVVVQGEPGIGKSRLLAELRGAAQRDGDIVDLHCSPYRHGAALHPVTEWLSAEFGVESAADPAAALGELPGTTPESLPYLVGALGLSAGPHAPDMDPADRHAATIDAVVALLEASAQRARLLTVEDIQWADAATLDVLDRLAERAKEHPLLLVATARPDAGRLPAAPALRKIALGPLPSDATDALIAAQAGADALPDDVRRTIAERSGGVPFFTEELTQAVLEQPDGDASAVPFTLQDTLMARLDRLDAGKPVAQIGALIGRRFSTDLLIACADLSEDQVRAGLAELEGANLIEKGRQSDHAFRHALLRDTAYGSLLRSRRIALHRRVAETIETRFQALTEAQPETLAYHYSEAGDLETALQYWERAAEQSIAQGAMASAISYFRTALELIGRQPATAARDQQEAALRIRLNMPLTATTGFASDQVEQNLARLAGLFEMSEPGEAALQLLWSRCMSALVRADMVSARTTALQMKRATENSRLPNAYRMPERILGYVAMLEGELDAAEAHFDRVLDGYAPDAHDSILPGHPFDVLAATLAQQTILMALRDRPERVELNHVRALERARALDNSATLFQVLVHLCIARIEMGDFDAVPPLLEELREVVERGELAPLYADLWDGWLKARRGALEDGLTKMAEAQGEGGQYPLWVPSAMLLRATLLRDAGRLDEALALVDDCEAEIERSRHLYLLSEVRRHRAACLHAMGASDSTVAELLQDAADLARRQGATRFERAASEDLAGLTGSGAHGLTPSGMADA</sequence>
<dbReference type="PANTHER" id="PTHR16305:SF28">
    <property type="entry name" value="GUANYLATE CYCLASE DOMAIN-CONTAINING PROTEIN"/>
    <property type="match status" value="1"/>
</dbReference>
<dbReference type="CDD" id="cd07302">
    <property type="entry name" value="CHD"/>
    <property type="match status" value="1"/>
</dbReference>
<protein>
    <submittedName>
        <fullName evidence="4">AAA family ATPase</fullName>
    </submittedName>
</protein>
<dbReference type="AlphaFoldDB" id="A0A934IES3"/>
<evidence type="ECO:0000313" key="5">
    <source>
        <dbReference type="Proteomes" id="UP000642488"/>
    </source>
</evidence>
<evidence type="ECO:0000313" key="4">
    <source>
        <dbReference type="EMBL" id="MBJ3764301.1"/>
    </source>
</evidence>
<dbReference type="InterPro" id="IPR029787">
    <property type="entry name" value="Nucleotide_cyclase"/>
</dbReference>
<dbReference type="InterPro" id="IPR011990">
    <property type="entry name" value="TPR-like_helical_dom_sf"/>
</dbReference>
<keyword evidence="2" id="KW-0067">ATP-binding</keyword>
<dbReference type="EMBL" id="JAEKPD010000019">
    <property type="protein sequence ID" value="MBJ3764301.1"/>
    <property type="molecule type" value="Genomic_DNA"/>
</dbReference>
<evidence type="ECO:0000259" key="3">
    <source>
        <dbReference type="PROSITE" id="PS50125"/>
    </source>
</evidence>
<evidence type="ECO:0000256" key="2">
    <source>
        <dbReference type="ARBA" id="ARBA00022840"/>
    </source>
</evidence>
<dbReference type="InterPro" id="IPR041664">
    <property type="entry name" value="AAA_16"/>
</dbReference>
<dbReference type="PROSITE" id="PS50125">
    <property type="entry name" value="GUANYLATE_CYCLASE_2"/>
    <property type="match status" value="1"/>
</dbReference>
<dbReference type="Proteomes" id="UP000642488">
    <property type="component" value="Unassembled WGS sequence"/>
</dbReference>
<dbReference type="InterPro" id="IPR013761">
    <property type="entry name" value="SAM/pointed_sf"/>
</dbReference>
<dbReference type="SUPFAM" id="SSF47769">
    <property type="entry name" value="SAM/Pointed domain"/>
    <property type="match status" value="1"/>
</dbReference>
<dbReference type="GO" id="GO:0005737">
    <property type="term" value="C:cytoplasm"/>
    <property type="evidence" value="ECO:0007669"/>
    <property type="project" value="TreeGrafter"/>
</dbReference>
<dbReference type="GO" id="GO:0004016">
    <property type="term" value="F:adenylate cyclase activity"/>
    <property type="evidence" value="ECO:0007669"/>
    <property type="project" value="UniProtKB-ARBA"/>
</dbReference>
<dbReference type="InterPro" id="IPR001054">
    <property type="entry name" value="A/G_cyclase"/>
</dbReference>
<dbReference type="InterPro" id="IPR027417">
    <property type="entry name" value="P-loop_NTPase"/>
</dbReference>
<dbReference type="GO" id="GO:0005524">
    <property type="term" value="F:ATP binding"/>
    <property type="evidence" value="ECO:0007669"/>
    <property type="project" value="UniProtKB-KW"/>
</dbReference>
<dbReference type="SUPFAM" id="SSF55073">
    <property type="entry name" value="Nucleotide cyclase"/>
    <property type="match status" value="1"/>
</dbReference>
<keyword evidence="5" id="KW-1185">Reference proteome</keyword>
<comment type="caution">
    <text evidence="4">The sequence shown here is derived from an EMBL/GenBank/DDBJ whole genome shotgun (WGS) entry which is preliminary data.</text>
</comment>
<dbReference type="Gene3D" id="1.10.150.50">
    <property type="entry name" value="Transcription Factor, Ets-1"/>
    <property type="match status" value="1"/>
</dbReference>
<gene>
    <name evidence="4" type="ORF">ILP92_16245</name>
</gene>
<dbReference type="PANTHER" id="PTHR16305">
    <property type="entry name" value="TESTICULAR SOLUBLE ADENYLYL CYCLASE"/>
    <property type="match status" value="1"/>
</dbReference>
<evidence type="ECO:0000256" key="1">
    <source>
        <dbReference type="ARBA" id="ARBA00022741"/>
    </source>
</evidence>
<feature type="domain" description="Guanylate cyclase" evidence="3">
    <location>
        <begin position="75"/>
        <end position="203"/>
    </location>
</feature>
<dbReference type="Pfam" id="PF00211">
    <property type="entry name" value="Guanylate_cyc"/>
    <property type="match status" value="1"/>
</dbReference>
<name>A0A934IES3_9RHOB</name>
<dbReference type="SUPFAM" id="SSF48452">
    <property type="entry name" value="TPR-like"/>
    <property type="match status" value="1"/>
</dbReference>
<dbReference type="Pfam" id="PF13191">
    <property type="entry name" value="AAA_16"/>
    <property type="match status" value="1"/>
</dbReference>